<dbReference type="Proteomes" id="UP001267426">
    <property type="component" value="Unassembled WGS sequence"/>
</dbReference>
<evidence type="ECO:0000313" key="5">
    <source>
        <dbReference type="Proteomes" id="UP001267426"/>
    </source>
</evidence>
<accession>A0ABU3BT07</accession>
<comment type="caution">
    <text evidence="4">The sequence shown here is derived from an EMBL/GenBank/DDBJ whole genome shotgun (WGS) entry which is preliminary data.</text>
</comment>
<dbReference type="PANTHER" id="PTHR11133">
    <property type="entry name" value="SACCHAROPINE DEHYDROGENASE"/>
    <property type="match status" value="1"/>
</dbReference>
<dbReference type="Gene3D" id="3.40.50.720">
    <property type="entry name" value="NAD(P)-binding Rossmann-like Domain"/>
    <property type="match status" value="1"/>
</dbReference>
<dbReference type="EMBL" id="JAVRHT010000027">
    <property type="protein sequence ID" value="MDT0632419.1"/>
    <property type="molecule type" value="Genomic_DNA"/>
</dbReference>
<dbReference type="InterPro" id="IPR036291">
    <property type="entry name" value="NAD(P)-bd_dom_sf"/>
</dbReference>
<dbReference type="InterPro" id="IPR051168">
    <property type="entry name" value="AASS"/>
</dbReference>
<evidence type="ECO:0000256" key="1">
    <source>
        <dbReference type="ARBA" id="ARBA00023002"/>
    </source>
</evidence>
<dbReference type="PANTHER" id="PTHR11133:SF22">
    <property type="entry name" value="ALPHA-AMINOADIPIC SEMIALDEHYDE SYNTHASE, MITOCHONDRIAL"/>
    <property type="match status" value="1"/>
</dbReference>
<keyword evidence="1" id="KW-0560">Oxidoreductase</keyword>
<feature type="domain" description="Saccharopine dehydrogenase NADP binding" evidence="2">
    <location>
        <begin position="3"/>
        <end position="119"/>
    </location>
</feature>
<protein>
    <submittedName>
        <fullName evidence="4">Saccharopine dehydrogenase C-terminal domain-containing protein</fullName>
    </submittedName>
</protein>
<organism evidence="4 5">
    <name type="scientific">Rubrivirga litoralis</name>
    <dbReference type="NCBI Taxonomy" id="3075598"/>
    <lineage>
        <taxon>Bacteria</taxon>
        <taxon>Pseudomonadati</taxon>
        <taxon>Rhodothermota</taxon>
        <taxon>Rhodothermia</taxon>
        <taxon>Rhodothermales</taxon>
        <taxon>Rubricoccaceae</taxon>
        <taxon>Rubrivirga</taxon>
    </lineage>
</organism>
<name>A0ABU3BT07_9BACT</name>
<proteinExistence type="predicted"/>
<dbReference type="Gene3D" id="3.30.360.10">
    <property type="entry name" value="Dihydrodipicolinate Reductase, domain 2"/>
    <property type="match status" value="1"/>
</dbReference>
<dbReference type="Pfam" id="PF16653">
    <property type="entry name" value="Sacchrp_dh_C"/>
    <property type="match status" value="1"/>
</dbReference>
<evidence type="ECO:0000259" key="2">
    <source>
        <dbReference type="Pfam" id="PF03435"/>
    </source>
</evidence>
<feature type="domain" description="Saccharopine dehydrogenase-like C-terminal" evidence="3">
    <location>
        <begin position="128"/>
        <end position="373"/>
    </location>
</feature>
<reference evidence="4 5" key="1">
    <citation type="submission" date="2023-09" db="EMBL/GenBank/DDBJ databases">
        <authorList>
            <person name="Rey-Velasco X."/>
        </authorList>
    </citation>
    <scope>NUCLEOTIDE SEQUENCE [LARGE SCALE GENOMIC DNA]</scope>
    <source>
        <strain evidence="4 5">F394</strain>
    </source>
</reference>
<dbReference type="InterPro" id="IPR005097">
    <property type="entry name" value="Sacchrp_dh_NADP-bd"/>
</dbReference>
<dbReference type="InterPro" id="IPR032095">
    <property type="entry name" value="Sacchrp_dh-like_C"/>
</dbReference>
<keyword evidence="5" id="KW-1185">Reference proteome</keyword>
<evidence type="ECO:0000259" key="3">
    <source>
        <dbReference type="Pfam" id="PF16653"/>
    </source>
</evidence>
<dbReference type="Pfam" id="PF03435">
    <property type="entry name" value="Sacchrp_dh_NADP"/>
    <property type="match status" value="1"/>
</dbReference>
<gene>
    <name evidence="4" type="ORF">RM540_11725</name>
</gene>
<dbReference type="SUPFAM" id="SSF55347">
    <property type="entry name" value="Glyceraldehyde-3-phosphate dehydrogenase-like, C-terminal domain"/>
    <property type="match status" value="1"/>
</dbReference>
<dbReference type="SUPFAM" id="SSF51735">
    <property type="entry name" value="NAD(P)-binding Rossmann-fold domains"/>
    <property type="match status" value="1"/>
</dbReference>
<sequence>MKITVLGAGAIGSAVAYDLARTDAVTRVQVCEARPITLRAFRTERAHPKVRTYEADARDTQTLEPILAGSAVVVSCVGPEHSARLARLSLALGAHFVDLADPDALCDAEAALAAEAEQRQRWVVMGCGLAPGLVGVLVMCGIEALAEATAARIRVGGVPEERGEPYGHRLAHSAEKLLDDYTAPAPVLRDGALETRPPLTGVEAVEVRGFGTMEAFYTSAGLRSLATALEGRLDRLDAKMLRYPGHADRMRFLLDLGLADKTSLDVRTHLTYRDVLVRRLRQRLGGPYRDAVLLRVEVDGRRADGEAGTLAYSLVARPGEEAGLSAMQRCTGFPASVAALLLAQRGVPGGGAGAAEQVLPPEPFVEGLVQRGLQIEEQWAPRAVAEPA</sequence>
<evidence type="ECO:0000313" key="4">
    <source>
        <dbReference type="EMBL" id="MDT0632419.1"/>
    </source>
</evidence>
<dbReference type="RefSeq" id="WP_311664280.1">
    <property type="nucleotide sequence ID" value="NZ_JAVRHT010000027.1"/>
</dbReference>